<dbReference type="AlphaFoldDB" id="X1MSG7"/>
<dbReference type="Gene3D" id="3.40.50.11540">
    <property type="entry name" value="NADH-ubiquinone oxidoreductase 51kDa subunit"/>
    <property type="match status" value="1"/>
</dbReference>
<dbReference type="Gene3D" id="3.10.20.600">
    <property type="match status" value="1"/>
</dbReference>
<dbReference type="PANTHER" id="PTHR43578:SF3">
    <property type="entry name" value="NADH-QUINONE OXIDOREDUCTASE SUBUNIT F"/>
    <property type="match status" value="1"/>
</dbReference>
<dbReference type="SMART" id="SM00928">
    <property type="entry name" value="NADH_4Fe-4S"/>
    <property type="match status" value="1"/>
</dbReference>
<dbReference type="SUPFAM" id="SSF142019">
    <property type="entry name" value="Nqo1 FMN-binding domain-like"/>
    <property type="match status" value="1"/>
</dbReference>
<dbReference type="InterPro" id="IPR019575">
    <property type="entry name" value="Nuop51_4Fe4S-bd"/>
</dbReference>
<comment type="caution">
    <text evidence="7">The sequence shown here is derived from an EMBL/GenBank/DDBJ whole genome shotgun (WGS) entry which is preliminary data.</text>
</comment>
<evidence type="ECO:0000256" key="2">
    <source>
        <dbReference type="ARBA" id="ARBA00022485"/>
    </source>
</evidence>
<dbReference type="PROSITE" id="PS00645">
    <property type="entry name" value="COMPLEX1_51K_2"/>
    <property type="match status" value="1"/>
</dbReference>
<dbReference type="Pfam" id="PF10589">
    <property type="entry name" value="NADH_4Fe-4S"/>
    <property type="match status" value="1"/>
</dbReference>
<dbReference type="InterPro" id="IPR037225">
    <property type="entry name" value="Nuo51_FMN-bd_sf"/>
</dbReference>
<evidence type="ECO:0000259" key="6">
    <source>
        <dbReference type="SMART" id="SM00928"/>
    </source>
</evidence>
<feature type="non-terminal residue" evidence="7">
    <location>
        <position position="260"/>
    </location>
</feature>
<proteinExistence type="inferred from homology"/>
<feature type="non-terminal residue" evidence="7">
    <location>
        <position position="1"/>
    </location>
</feature>
<dbReference type="Gene3D" id="1.20.1440.230">
    <property type="entry name" value="NADH-ubiquinone oxidoreductase 51kDa subunit, iron-sulphur binding domain"/>
    <property type="match status" value="1"/>
</dbReference>
<dbReference type="SUPFAM" id="SSF142984">
    <property type="entry name" value="Nqo1 middle domain-like"/>
    <property type="match status" value="1"/>
</dbReference>
<keyword evidence="4" id="KW-0408">Iron</keyword>
<dbReference type="SUPFAM" id="SSF140490">
    <property type="entry name" value="Nqo1C-terminal domain-like"/>
    <property type="match status" value="1"/>
</dbReference>
<dbReference type="GO" id="GO:0046872">
    <property type="term" value="F:metal ion binding"/>
    <property type="evidence" value="ECO:0007669"/>
    <property type="project" value="UniProtKB-KW"/>
</dbReference>
<gene>
    <name evidence="7" type="ORF">S06H3_45578</name>
</gene>
<keyword evidence="3" id="KW-0479">Metal-binding</keyword>
<dbReference type="Pfam" id="PF01512">
    <property type="entry name" value="Complex1_51K"/>
    <property type="match status" value="1"/>
</dbReference>
<comment type="similarity">
    <text evidence="1">Belongs to the complex I 51 kDa subunit family.</text>
</comment>
<sequence>AYTIGATHGYIYCRAEYPLALERLNIALAKMKEYGLLGESILGSGFNFDIEIKEGAGAFVCGEETALMASIEGKRGMPRPRPPFPAQSGIWGKPTNINNVETLAAVAAILQKSADWYAQYGTEGSKGTKTFALAGKIKRTGLIEVPLGITLREIVYDIGGGIADDKQFRAVQTGGPSGGCLPAEFLDLPVDYEALTQAGSIMGSGGMIVADEDTCIVDFAKFFLTFVQAESCGKCAPCRVGTRQMLDILERITRGEGQDG</sequence>
<accession>X1MSG7</accession>
<dbReference type="GO" id="GO:0051539">
    <property type="term" value="F:4 iron, 4 sulfur cluster binding"/>
    <property type="evidence" value="ECO:0007669"/>
    <property type="project" value="UniProtKB-KW"/>
</dbReference>
<keyword evidence="2" id="KW-0004">4Fe-4S</keyword>
<protein>
    <recommendedName>
        <fullName evidence="6">NADH-ubiquinone oxidoreductase 51kDa subunit iron-sulphur binding domain-containing protein</fullName>
    </recommendedName>
</protein>
<dbReference type="PANTHER" id="PTHR43578">
    <property type="entry name" value="NADH-QUINONE OXIDOREDUCTASE SUBUNIT F"/>
    <property type="match status" value="1"/>
</dbReference>
<dbReference type="EMBL" id="BARV01028478">
    <property type="protein sequence ID" value="GAI34248.1"/>
    <property type="molecule type" value="Genomic_DNA"/>
</dbReference>
<reference evidence="7" key="1">
    <citation type="journal article" date="2014" name="Front. Microbiol.">
        <title>High frequency of phylogenetically diverse reductive dehalogenase-homologous genes in deep subseafloor sedimentary metagenomes.</title>
        <authorList>
            <person name="Kawai M."/>
            <person name="Futagami T."/>
            <person name="Toyoda A."/>
            <person name="Takaki Y."/>
            <person name="Nishi S."/>
            <person name="Hori S."/>
            <person name="Arai W."/>
            <person name="Tsubouchi T."/>
            <person name="Morono Y."/>
            <person name="Uchiyama I."/>
            <person name="Ito T."/>
            <person name="Fujiyama A."/>
            <person name="Inagaki F."/>
            <person name="Takami H."/>
        </authorList>
    </citation>
    <scope>NUCLEOTIDE SEQUENCE</scope>
    <source>
        <strain evidence="7">Expedition CK06-06</strain>
    </source>
</reference>
<name>X1MSG7_9ZZZZ</name>
<organism evidence="7">
    <name type="scientific">marine sediment metagenome</name>
    <dbReference type="NCBI Taxonomy" id="412755"/>
    <lineage>
        <taxon>unclassified sequences</taxon>
        <taxon>metagenomes</taxon>
        <taxon>ecological metagenomes</taxon>
    </lineage>
</organism>
<dbReference type="GO" id="GO:0010181">
    <property type="term" value="F:FMN binding"/>
    <property type="evidence" value="ECO:0007669"/>
    <property type="project" value="InterPro"/>
</dbReference>
<evidence type="ECO:0000256" key="1">
    <source>
        <dbReference type="ARBA" id="ARBA00007523"/>
    </source>
</evidence>
<dbReference type="InterPro" id="IPR001949">
    <property type="entry name" value="NADH-UbQ_OxRdtase_51kDa_CS"/>
</dbReference>
<dbReference type="InterPro" id="IPR011538">
    <property type="entry name" value="Nuo51_FMN-bd"/>
</dbReference>
<evidence type="ECO:0000256" key="5">
    <source>
        <dbReference type="ARBA" id="ARBA00023014"/>
    </source>
</evidence>
<evidence type="ECO:0000313" key="7">
    <source>
        <dbReference type="EMBL" id="GAI34248.1"/>
    </source>
</evidence>
<evidence type="ECO:0000256" key="3">
    <source>
        <dbReference type="ARBA" id="ARBA00022723"/>
    </source>
</evidence>
<keyword evidence="5" id="KW-0411">Iron-sulfur</keyword>
<feature type="domain" description="NADH-ubiquinone oxidoreductase 51kDa subunit iron-sulphur binding" evidence="6">
    <location>
        <begin position="217"/>
        <end position="260"/>
    </location>
</feature>
<dbReference type="GO" id="GO:0008137">
    <property type="term" value="F:NADH dehydrogenase (ubiquinone) activity"/>
    <property type="evidence" value="ECO:0007669"/>
    <property type="project" value="InterPro"/>
</dbReference>
<evidence type="ECO:0000256" key="4">
    <source>
        <dbReference type="ARBA" id="ARBA00023004"/>
    </source>
</evidence>
<dbReference type="InterPro" id="IPR037207">
    <property type="entry name" value="Nuop51_4Fe4S-bd_sf"/>
</dbReference>